<dbReference type="GO" id="GO:0008237">
    <property type="term" value="F:metallopeptidase activity"/>
    <property type="evidence" value="ECO:0007669"/>
    <property type="project" value="UniProtKB-KW"/>
</dbReference>
<dbReference type="OrthoDB" id="6278496at2"/>
<feature type="region of interest" description="Disordered" evidence="9">
    <location>
        <begin position="113"/>
        <end position="134"/>
    </location>
</feature>
<evidence type="ECO:0000259" key="11">
    <source>
        <dbReference type="Pfam" id="PF05572"/>
    </source>
</evidence>
<keyword evidence="5" id="KW-0378">Hydrolase</keyword>
<keyword evidence="6" id="KW-0862">Zinc</keyword>
<feature type="chain" id="PRO_5029750599" description="Peptidase M43 pregnancy-associated plasma-A domain-containing protein" evidence="10">
    <location>
        <begin position="27"/>
        <end position="865"/>
    </location>
</feature>
<dbReference type="InterPro" id="IPR008754">
    <property type="entry name" value="Peptidase_M43"/>
</dbReference>
<comment type="similarity">
    <text evidence="1">Belongs to the peptidase M43B family.</text>
</comment>
<dbReference type="PANTHER" id="PTHR47466:SF1">
    <property type="entry name" value="METALLOPROTEASE MEP1 (AFU_ORTHOLOGUE AFUA_1G07730)-RELATED"/>
    <property type="match status" value="1"/>
</dbReference>
<feature type="signal peptide" evidence="10">
    <location>
        <begin position="1"/>
        <end position="26"/>
    </location>
</feature>
<reference evidence="12 13" key="1">
    <citation type="journal article" date="2013" name="Int. J. Syst. Evol. Microbiol.">
        <title>Kordia antarctica sp. nov., isolated from Antarctic seawater.</title>
        <authorList>
            <person name="Baek K."/>
            <person name="Choi A."/>
            <person name="Kang I."/>
            <person name="Lee K."/>
            <person name="Cho J.C."/>
        </authorList>
    </citation>
    <scope>NUCLEOTIDE SEQUENCE [LARGE SCALE GENOMIC DNA]</scope>
    <source>
        <strain evidence="12 13">IMCC3317</strain>
    </source>
</reference>
<evidence type="ECO:0000256" key="10">
    <source>
        <dbReference type="SAM" id="SignalP"/>
    </source>
</evidence>
<dbReference type="AlphaFoldDB" id="A0A7L4ZQC7"/>
<dbReference type="KEGG" id="kan:IMCC3317_41040"/>
<evidence type="ECO:0000256" key="6">
    <source>
        <dbReference type="ARBA" id="ARBA00022833"/>
    </source>
</evidence>
<evidence type="ECO:0000256" key="3">
    <source>
        <dbReference type="ARBA" id="ARBA00022723"/>
    </source>
</evidence>
<keyword evidence="4 10" id="KW-0732">Signal</keyword>
<name>A0A7L4ZQC7_9FLAO</name>
<accession>A0A7L4ZQC7</accession>
<evidence type="ECO:0000256" key="7">
    <source>
        <dbReference type="ARBA" id="ARBA00023049"/>
    </source>
</evidence>
<evidence type="ECO:0000256" key="1">
    <source>
        <dbReference type="ARBA" id="ARBA00008721"/>
    </source>
</evidence>
<dbReference type="InterPro" id="IPR024079">
    <property type="entry name" value="MetalloPept_cat_dom_sf"/>
</dbReference>
<keyword evidence="7" id="KW-0482">Metalloprotease</keyword>
<dbReference type="Proteomes" id="UP000464657">
    <property type="component" value="Chromosome"/>
</dbReference>
<feature type="domain" description="Peptidase M43 pregnancy-associated plasma-A" evidence="11">
    <location>
        <begin position="276"/>
        <end position="369"/>
    </location>
</feature>
<keyword evidence="8" id="KW-1015">Disulfide bond</keyword>
<evidence type="ECO:0000256" key="5">
    <source>
        <dbReference type="ARBA" id="ARBA00022801"/>
    </source>
</evidence>
<dbReference type="EMBL" id="CP019288">
    <property type="protein sequence ID" value="QHI38710.1"/>
    <property type="molecule type" value="Genomic_DNA"/>
</dbReference>
<dbReference type="Gene3D" id="3.40.390.10">
    <property type="entry name" value="Collagenase (Catalytic Domain)"/>
    <property type="match status" value="1"/>
</dbReference>
<evidence type="ECO:0000313" key="12">
    <source>
        <dbReference type="EMBL" id="QHI38710.1"/>
    </source>
</evidence>
<proteinExistence type="inferred from homology"/>
<dbReference type="RefSeq" id="WP_160131246.1">
    <property type="nucleotide sequence ID" value="NZ_CP019288.1"/>
</dbReference>
<evidence type="ECO:0000313" key="13">
    <source>
        <dbReference type="Proteomes" id="UP000464657"/>
    </source>
</evidence>
<dbReference type="Gene3D" id="2.60.40.10">
    <property type="entry name" value="Immunoglobulins"/>
    <property type="match status" value="3"/>
</dbReference>
<evidence type="ECO:0000256" key="8">
    <source>
        <dbReference type="ARBA" id="ARBA00023157"/>
    </source>
</evidence>
<keyword evidence="13" id="KW-1185">Reference proteome</keyword>
<feature type="compositionally biased region" description="Acidic residues" evidence="9">
    <location>
        <begin position="118"/>
        <end position="134"/>
    </location>
</feature>
<evidence type="ECO:0000256" key="9">
    <source>
        <dbReference type="SAM" id="MobiDB-lite"/>
    </source>
</evidence>
<evidence type="ECO:0000256" key="2">
    <source>
        <dbReference type="ARBA" id="ARBA00022670"/>
    </source>
</evidence>
<dbReference type="PANTHER" id="PTHR47466">
    <property type="match status" value="1"/>
</dbReference>
<sequence length="865" mass="96821">MMTKKLYQKYLKILAIIFLFFINSCSEENDEIQIINTDISVSASQTTILWIDEFDLNDQINSSFYFNYGNVNSNEVQTSITINQDSTIVTAFIDFKEEFRNKYDDINLSNNTASISLEQDDPNESIDEDEEDEISSSDIIDLNQSLESSLSNFNLNQIGILQLPIQIHIINDDSGNGGLDVSDVQTSLNRINSAFQFAKIEFVQCNQPNIINNSDFYNHIKNEEQFAVQNDVPDVLNIYIPKTITKVNNDNTTTSLGGYAFFPFEDVDRIYVKKSRFDETTLEHEIGHYLSLYHTHSTAGDNGVFGIGCLFEGDGICDTPTDPNLSGNVNSNCEYIGDTPNSALTNNIMSYSRSNCRTQFTNEQLIRMAFSARIHRTNLMCMSSPSNSDLIVEEIWLDDDGNGQYDINTRIKNIGNEATPTNEDISIKYYINNQLVGNDTENPLDPNQDGTETLNNYQFTSSGTYDFRIEIEPVSNESNTNNNSLTQSFQIDVGGSNSSDLIVEEIWLDDDGNGQYDVNTRIKNIGNEATPTNEDISIKYYINNQLVGNDTENPLDPNQDGTEALNNYQFTSSGTYDFRIEIEPVSNESNTNNNSLTQSFQIDVGGSNSSDLIVEEIWLDDDGNGQYDVNTRIKNIGNEATPANEDISIKYYINNQLVGNDTENPLDPNQDGTEALNNYQFTSSGTYDFRIEIEPVSNESITNNNSLSQSFQIYIGGSNPISITPADNCSSSPIMQVDTEYEVNIDLSSNNYTYGSPIEGESSGGSNVKGVWLEIDIPSNWSGMHNIIISDVSNNFDPVIGLKSFCSSSFYLYQPNTSLRFANSNGNGNGESFQFNANASSNFYIRIYHYYGNETPNISFKIKVE</sequence>
<organism evidence="12 13">
    <name type="scientific">Kordia antarctica</name>
    <dbReference type="NCBI Taxonomy" id="1218801"/>
    <lineage>
        <taxon>Bacteria</taxon>
        <taxon>Pseudomonadati</taxon>
        <taxon>Bacteroidota</taxon>
        <taxon>Flavobacteriia</taxon>
        <taxon>Flavobacteriales</taxon>
        <taxon>Flavobacteriaceae</taxon>
        <taxon>Kordia</taxon>
    </lineage>
</organism>
<dbReference type="GO" id="GO:0046872">
    <property type="term" value="F:metal ion binding"/>
    <property type="evidence" value="ECO:0007669"/>
    <property type="project" value="UniProtKB-KW"/>
</dbReference>
<keyword evidence="2" id="KW-0645">Protease</keyword>
<protein>
    <recommendedName>
        <fullName evidence="11">Peptidase M43 pregnancy-associated plasma-A domain-containing protein</fullName>
    </recommendedName>
</protein>
<keyword evidence="3" id="KW-0479">Metal-binding</keyword>
<dbReference type="GO" id="GO:0006508">
    <property type="term" value="P:proteolysis"/>
    <property type="evidence" value="ECO:0007669"/>
    <property type="project" value="UniProtKB-KW"/>
</dbReference>
<dbReference type="SUPFAM" id="SSF55486">
    <property type="entry name" value="Metalloproteases ('zincins'), catalytic domain"/>
    <property type="match status" value="1"/>
</dbReference>
<evidence type="ECO:0000256" key="4">
    <source>
        <dbReference type="ARBA" id="ARBA00022729"/>
    </source>
</evidence>
<dbReference type="InterPro" id="IPR013783">
    <property type="entry name" value="Ig-like_fold"/>
</dbReference>
<dbReference type="Pfam" id="PF05572">
    <property type="entry name" value="Peptidase_M43"/>
    <property type="match status" value="1"/>
</dbReference>
<gene>
    <name evidence="12" type="ORF">IMCC3317_41040</name>
</gene>